<gene>
    <name evidence="1" type="ORF">QOZ84_05345</name>
</gene>
<dbReference type="RefSeq" id="WP_284131931.1">
    <property type="nucleotide sequence ID" value="NZ_JASKYM010000002.1"/>
</dbReference>
<accession>A0ABT7E7S7</accession>
<dbReference type="EMBL" id="JASKYM010000002">
    <property type="protein sequence ID" value="MDK2562961.1"/>
    <property type="molecule type" value="Genomic_DNA"/>
</dbReference>
<dbReference type="Pfam" id="PF12389">
    <property type="entry name" value="Peptidase_M73"/>
    <property type="match status" value="1"/>
</dbReference>
<keyword evidence="2" id="KW-1185">Reference proteome</keyword>
<reference evidence="1 2" key="1">
    <citation type="submission" date="2023-05" db="EMBL/GenBank/DDBJ databases">
        <title>Rombocin, a short stable natural nisin variant, displays selective antimicrobial activity against Listeria monocytogenes and employs dual mode of action to kill target bacterial strains.</title>
        <authorList>
            <person name="Wambui J."/>
            <person name="Stephan R."/>
            <person name="Kuipers O.P."/>
        </authorList>
    </citation>
    <scope>NUCLEOTIDE SEQUENCE [LARGE SCALE GENOMIC DNA]</scope>
    <source>
        <strain evidence="1 2">RC002</strain>
    </source>
</reference>
<dbReference type="InterPro" id="IPR022121">
    <property type="entry name" value="Peptidase_M73_camelysin"/>
</dbReference>
<sequence length="230" mass="25208">MSRMVKLKSNRRKSKDKVKATIGGLALALTIGTVGSMGSYAYFVDKAKAQNDLVITMGNLNTDIEGSLDMGLDKDNKCVTKTFNIKNNGSLKQNVALGFSKNSMKDNGSLKEYIALGIYKNINSMNASQLENLSCTLNISYNGKVVIPKGYSINTFNDLINMQNKELVYSNGKTLVSLDPNKELNCTVSISIKDGLSEEQMKSLQEKQFEFDTEVDAIQIDSKGGSNNEI</sequence>
<organism evidence="1 2">
    <name type="scientific">Romboutsia sedimentorum</name>
    <dbReference type="NCBI Taxonomy" id="1368474"/>
    <lineage>
        <taxon>Bacteria</taxon>
        <taxon>Bacillati</taxon>
        <taxon>Bacillota</taxon>
        <taxon>Clostridia</taxon>
        <taxon>Peptostreptococcales</taxon>
        <taxon>Peptostreptococcaceae</taxon>
        <taxon>Romboutsia</taxon>
    </lineage>
</organism>
<evidence type="ECO:0000313" key="2">
    <source>
        <dbReference type="Proteomes" id="UP001301012"/>
    </source>
</evidence>
<name>A0ABT7E7S7_9FIRM</name>
<proteinExistence type="predicted"/>
<evidence type="ECO:0008006" key="3">
    <source>
        <dbReference type="Google" id="ProtNLM"/>
    </source>
</evidence>
<comment type="caution">
    <text evidence="1">The sequence shown here is derived from an EMBL/GenBank/DDBJ whole genome shotgun (WGS) entry which is preliminary data.</text>
</comment>
<protein>
    <recommendedName>
        <fullName evidence="3">Camelysin metallo-endopeptidase</fullName>
    </recommendedName>
</protein>
<dbReference type="Proteomes" id="UP001301012">
    <property type="component" value="Unassembled WGS sequence"/>
</dbReference>
<evidence type="ECO:0000313" key="1">
    <source>
        <dbReference type="EMBL" id="MDK2562961.1"/>
    </source>
</evidence>